<keyword evidence="9" id="KW-1185">Reference proteome</keyword>
<evidence type="ECO:0000313" key="9">
    <source>
        <dbReference type="Proteomes" id="UP001595420"/>
    </source>
</evidence>
<keyword evidence="2" id="KW-0645">Protease</keyword>
<dbReference type="RefSeq" id="WP_216839159.1">
    <property type="nucleotide sequence ID" value="NZ_JAFNJS010000008.1"/>
</dbReference>
<accession>A0ABV7C2Y7</accession>
<feature type="region of interest" description="Disordered" evidence="5">
    <location>
        <begin position="274"/>
        <end position="333"/>
    </location>
</feature>
<evidence type="ECO:0000256" key="2">
    <source>
        <dbReference type="ARBA" id="ARBA00022670"/>
    </source>
</evidence>
<dbReference type="PANTHER" id="PTHR33209:SF1">
    <property type="entry name" value="PEPTIDASE S49 DOMAIN-CONTAINING PROTEIN"/>
    <property type="match status" value="1"/>
</dbReference>
<comment type="caution">
    <text evidence="8">The sequence shown here is derived from an EMBL/GenBank/DDBJ whole genome shotgun (WGS) entry which is preliminary data.</text>
</comment>
<keyword evidence="3 8" id="KW-0378">Hydrolase</keyword>
<reference evidence="9" key="1">
    <citation type="journal article" date="2019" name="Int. J. Syst. Evol. Microbiol.">
        <title>The Global Catalogue of Microorganisms (GCM) 10K type strain sequencing project: providing services to taxonomists for standard genome sequencing and annotation.</title>
        <authorList>
            <consortium name="The Broad Institute Genomics Platform"/>
            <consortium name="The Broad Institute Genome Sequencing Center for Infectious Disease"/>
            <person name="Wu L."/>
            <person name="Ma J."/>
        </authorList>
    </citation>
    <scope>NUCLEOTIDE SEQUENCE [LARGE SCALE GENOMIC DNA]</scope>
    <source>
        <strain evidence="9">CGMCC 1.16855</strain>
    </source>
</reference>
<protein>
    <submittedName>
        <fullName evidence="8">S49 family peptidase</fullName>
        <ecNumber evidence="8">3.4.21.-</ecNumber>
    </submittedName>
</protein>
<dbReference type="CDD" id="cd07022">
    <property type="entry name" value="S49_Sppa_36K_type"/>
    <property type="match status" value="1"/>
</dbReference>
<dbReference type="EMBL" id="JBHRSB010000008">
    <property type="protein sequence ID" value="MFC3002909.1"/>
    <property type="molecule type" value="Genomic_DNA"/>
</dbReference>
<feature type="signal peptide" evidence="6">
    <location>
        <begin position="1"/>
        <end position="23"/>
    </location>
</feature>
<sequence>MRHGRFLGRLLNRPQLIAPAAGAAVLAALAPSAALMGYDGERENEARSPREYSQAGGIAIIPVLGELVHRGGSMDAMSGVTSYQALADMVGAALADRHVDGIMLDIDSPGGESGGCLDFAEWLASQRGVKPIYASVNQLMCSAAYAIGSAADRIVIGADAQAGSIGVVMYHADVSEALQEAGVKVTFIQAGRKKTWGASELPLDPDAAQEFQGEVDAIYRRFVRLVAANRGITEAAVRQTEAGIYRGQDAIDAGLADQIATFEEAVMALATHTAPRGASLSAGRMGKPKTADKPETQGAPEGVEPEAQPETQPDGTPPGAWLNPQPVVTPKGTQQAAADMLAVMEACHAAGFASLITPLVRSGASMAAVKERLTLAAQIKETAARCGMPEVADEFIAEGVSLEFARKQMARQGAAIDDAVQTDTRHTGASATAPTIIDAGAIYAKRNSQKKAI</sequence>
<organism evidence="8 9">
    <name type="scientific">Falsiroseomonas tokyonensis</name>
    <dbReference type="NCBI Taxonomy" id="430521"/>
    <lineage>
        <taxon>Bacteria</taxon>
        <taxon>Pseudomonadati</taxon>
        <taxon>Pseudomonadota</taxon>
        <taxon>Alphaproteobacteria</taxon>
        <taxon>Acetobacterales</taxon>
        <taxon>Roseomonadaceae</taxon>
        <taxon>Falsiroseomonas</taxon>
    </lineage>
</organism>
<dbReference type="GO" id="GO:0016787">
    <property type="term" value="F:hydrolase activity"/>
    <property type="evidence" value="ECO:0007669"/>
    <property type="project" value="UniProtKB-KW"/>
</dbReference>
<evidence type="ECO:0000313" key="8">
    <source>
        <dbReference type="EMBL" id="MFC3002909.1"/>
    </source>
</evidence>
<keyword evidence="6" id="KW-0732">Signal</keyword>
<feature type="domain" description="Peptidase S49" evidence="7">
    <location>
        <begin position="127"/>
        <end position="272"/>
    </location>
</feature>
<evidence type="ECO:0000256" key="3">
    <source>
        <dbReference type="ARBA" id="ARBA00022801"/>
    </source>
</evidence>
<evidence type="ECO:0000259" key="7">
    <source>
        <dbReference type="Pfam" id="PF01343"/>
    </source>
</evidence>
<comment type="similarity">
    <text evidence="1">Belongs to the peptidase S49 family.</text>
</comment>
<gene>
    <name evidence="8" type="ORF">ACFOD3_23625</name>
</gene>
<dbReference type="Proteomes" id="UP001595420">
    <property type="component" value="Unassembled WGS sequence"/>
</dbReference>
<dbReference type="Pfam" id="PF01343">
    <property type="entry name" value="Peptidase_S49"/>
    <property type="match status" value="1"/>
</dbReference>
<dbReference type="EC" id="3.4.21.-" evidence="8"/>
<evidence type="ECO:0000256" key="5">
    <source>
        <dbReference type="SAM" id="MobiDB-lite"/>
    </source>
</evidence>
<evidence type="ECO:0000256" key="6">
    <source>
        <dbReference type="SAM" id="SignalP"/>
    </source>
</evidence>
<proteinExistence type="inferred from homology"/>
<keyword evidence="4" id="KW-0720">Serine protease</keyword>
<dbReference type="PANTHER" id="PTHR33209">
    <property type="entry name" value="PROTEASE 4"/>
    <property type="match status" value="1"/>
</dbReference>
<evidence type="ECO:0000256" key="1">
    <source>
        <dbReference type="ARBA" id="ARBA00008683"/>
    </source>
</evidence>
<dbReference type="InterPro" id="IPR033855">
    <property type="entry name" value="Protein_C"/>
</dbReference>
<name>A0ABV7C2Y7_9PROT</name>
<dbReference type="InterPro" id="IPR002142">
    <property type="entry name" value="Peptidase_S49"/>
</dbReference>
<feature type="chain" id="PRO_5045809070" evidence="6">
    <location>
        <begin position="24"/>
        <end position="453"/>
    </location>
</feature>
<evidence type="ECO:0000256" key="4">
    <source>
        <dbReference type="ARBA" id="ARBA00022825"/>
    </source>
</evidence>